<evidence type="ECO:0000256" key="1">
    <source>
        <dbReference type="SAM" id="MobiDB-lite"/>
    </source>
</evidence>
<proteinExistence type="predicted"/>
<evidence type="ECO:0000313" key="2">
    <source>
        <dbReference type="EMBL" id="KAF0909804.1"/>
    </source>
</evidence>
<evidence type="ECO:0000313" key="3">
    <source>
        <dbReference type="Proteomes" id="UP000479710"/>
    </source>
</evidence>
<feature type="region of interest" description="Disordered" evidence="1">
    <location>
        <begin position="1"/>
        <end position="23"/>
    </location>
</feature>
<gene>
    <name evidence="2" type="ORF">E2562_000124</name>
</gene>
<reference evidence="2 3" key="1">
    <citation type="submission" date="2019-11" db="EMBL/GenBank/DDBJ databases">
        <title>Whole genome sequence of Oryza granulata.</title>
        <authorList>
            <person name="Li W."/>
        </authorList>
    </citation>
    <scope>NUCLEOTIDE SEQUENCE [LARGE SCALE GENOMIC DNA]</scope>
    <source>
        <strain evidence="3">cv. Menghai</strain>
        <tissue evidence="2">Leaf</tissue>
    </source>
</reference>
<protein>
    <submittedName>
        <fullName evidence="2">Uncharacterized protein</fullName>
    </submittedName>
</protein>
<dbReference type="Proteomes" id="UP000479710">
    <property type="component" value="Unassembled WGS sequence"/>
</dbReference>
<dbReference type="EMBL" id="SPHZ02000006">
    <property type="protein sequence ID" value="KAF0909804.1"/>
    <property type="molecule type" value="Genomic_DNA"/>
</dbReference>
<dbReference type="AlphaFoldDB" id="A0A6G1DCA6"/>
<comment type="caution">
    <text evidence="2">The sequence shown here is derived from an EMBL/GenBank/DDBJ whole genome shotgun (WGS) entry which is preliminary data.</text>
</comment>
<keyword evidence="3" id="KW-1185">Reference proteome</keyword>
<sequence>MNGAEAHGWKRGAEPPPGRSVGLMGEAQVPWVTEGAEARVVTGVAQVDEGHASLGGRRPCVAGGGRGTNHRGEEGLGCWGYARVQAVGTEGLWIVGEREDTREGWRRPEGLRHGGRPVALPAGWRRCIFDYRGANIISQD</sequence>
<name>A0A6G1DCA6_9ORYZ</name>
<organism evidence="2 3">
    <name type="scientific">Oryza meyeriana var. granulata</name>
    <dbReference type="NCBI Taxonomy" id="110450"/>
    <lineage>
        <taxon>Eukaryota</taxon>
        <taxon>Viridiplantae</taxon>
        <taxon>Streptophyta</taxon>
        <taxon>Embryophyta</taxon>
        <taxon>Tracheophyta</taxon>
        <taxon>Spermatophyta</taxon>
        <taxon>Magnoliopsida</taxon>
        <taxon>Liliopsida</taxon>
        <taxon>Poales</taxon>
        <taxon>Poaceae</taxon>
        <taxon>BOP clade</taxon>
        <taxon>Oryzoideae</taxon>
        <taxon>Oryzeae</taxon>
        <taxon>Oryzinae</taxon>
        <taxon>Oryza</taxon>
        <taxon>Oryza meyeriana</taxon>
    </lineage>
</organism>
<accession>A0A6G1DCA6</accession>